<comment type="caution">
    <text evidence="3">The sequence shown here is derived from an EMBL/GenBank/DDBJ whole genome shotgun (WGS) entry which is preliminary data.</text>
</comment>
<protein>
    <recommendedName>
        <fullName evidence="5">Lipoprotein</fullName>
    </recommendedName>
</protein>
<sequence length="146" mass="14724">MRTTLARRGAVVSVLALLVLAGCGAAGSEPGPPSTSPTPTATVSRPADGVSLSALGFENGPVDRVFVPVGAQLATRVDQTNNVTLVLTAPSAAALTDFYRRTATGNGFVVTADDPATTTLTFSGFGWTGTFTGDARASALLLRPAS</sequence>
<organism evidence="3 4">
    <name type="scientific">Microlunatus antarcticus</name>
    <dbReference type="NCBI Taxonomy" id="53388"/>
    <lineage>
        <taxon>Bacteria</taxon>
        <taxon>Bacillati</taxon>
        <taxon>Actinomycetota</taxon>
        <taxon>Actinomycetes</taxon>
        <taxon>Propionibacteriales</taxon>
        <taxon>Propionibacteriaceae</taxon>
        <taxon>Microlunatus</taxon>
    </lineage>
</organism>
<dbReference type="AlphaFoldDB" id="A0A7W5P5V4"/>
<dbReference type="Proteomes" id="UP000565572">
    <property type="component" value="Unassembled WGS sequence"/>
</dbReference>
<gene>
    <name evidence="3" type="ORF">FHX39_000646</name>
</gene>
<feature type="signal peptide" evidence="2">
    <location>
        <begin position="1"/>
        <end position="25"/>
    </location>
</feature>
<proteinExistence type="predicted"/>
<dbReference type="PROSITE" id="PS51257">
    <property type="entry name" value="PROKAR_LIPOPROTEIN"/>
    <property type="match status" value="1"/>
</dbReference>
<keyword evidence="4" id="KW-1185">Reference proteome</keyword>
<accession>A0A7W5P5V4</accession>
<evidence type="ECO:0000256" key="1">
    <source>
        <dbReference type="SAM" id="MobiDB-lite"/>
    </source>
</evidence>
<name>A0A7W5P5V4_9ACTN</name>
<evidence type="ECO:0000313" key="3">
    <source>
        <dbReference type="EMBL" id="MBB3325702.1"/>
    </source>
</evidence>
<feature type="region of interest" description="Disordered" evidence="1">
    <location>
        <begin position="26"/>
        <end position="45"/>
    </location>
</feature>
<feature type="chain" id="PRO_5039489252" description="Lipoprotein" evidence="2">
    <location>
        <begin position="26"/>
        <end position="146"/>
    </location>
</feature>
<dbReference type="RefSeq" id="WP_183336760.1">
    <property type="nucleotide sequence ID" value="NZ_JACHZG010000001.1"/>
</dbReference>
<reference evidence="3 4" key="1">
    <citation type="submission" date="2020-08" db="EMBL/GenBank/DDBJ databases">
        <title>Sequencing the genomes of 1000 actinobacteria strains.</title>
        <authorList>
            <person name="Klenk H.-P."/>
        </authorList>
    </citation>
    <scope>NUCLEOTIDE SEQUENCE [LARGE SCALE GENOMIC DNA]</scope>
    <source>
        <strain evidence="3 4">DSM 11053</strain>
    </source>
</reference>
<evidence type="ECO:0000256" key="2">
    <source>
        <dbReference type="SAM" id="SignalP"/>
    </source>
</evidence>
<dbReference type="EMBL" id="JACHZG010000001">
    <property type="protein sequence ID" value="MBB3325702.1"/>
    <property type="molecule type" value="Genomic_DNA"/>
</dbReference>
<evidence type="ECO:0008006" key="5">
    <source>
        <dbReference type="Google" id="ProtNLM"/>
    </source>
</evidence>
<keyword evidence="2" id="KW-0732">Signal</keyword>
<evidence type="ECO:0000313" key="4">
    <source>
        <dbReference type="Proteomes" id="UP000565572"/>
    </source>
</evidence>